<feature type="non-terminal residue" evidence="1">
    <location>
        <position position="1"/>
    </location>
</feature>
<proteinExistence type="predicted"/>
<name>A0ABP0N9R2_9DINO</name>
<evidence type="ECO:0000313" key="2">
    <source>
        <dbReference type="Proteomes" id="UP001642464"/>
    </source>
</evidence>
<reference evidence="1 2" key="1">
    <citation type="submission" date="2024-02" db="EMBL/GenBank/DDBJ databases">
        <authorList>
            <person name="Chen Y."/>
            <person name="Shah S."/>
            <person name="Dougan E. K."/>
            <person name="Thang M."/>
            <person name="Chan C."/>
        </authorList>
    </citation>
    <scope>NUCLEOTIDE SEQUENCE [LARGE SCALE GENOMIC DNA]</scope>
</reference>
<organism evidence="1 2">
    <name type="scientific">Durusdinium trenchii</name>
    <dbReference type="NCBI Taxonomy" id="1381693"/>
    <lineage>
        <taxon>Eukaryota</taxon>
        <taxon>Sar</taxon>
        <taxon>Alveolata</taxon>
        <taxon>Dinophyceae</taxon>
        <taxon>Suessiales</taxon>
        <taxon>Symbiodiniaceae</taxon>
        <taxon>Durusdinium</taxon>
    </lineage>
</organism>
<dbReference type="EMBL" id="CAXAMM010027291">
    <property type="protein sequence ID" value="CAK9060535.1"/>
    <property type="molecule type" value="Genomic_DNA"/>
</dbReference>
<feature type="non-terminal residue" evidence="1">
    <location>
        <position position="99"/>
    </location>
</feature>
<keyword evidence="2" id="KW-1185">Reference proteome</keyword>
<dbReference type="Proteomes" id="UP001642464">
    <property type="component" value="Unassembled WGS sequence"/>
</dbReference>
<evidence type="ECO:0000313" key="1">
    <source>
        <dbReference type="EMBL" id="CAK9060535.1"/>
    </source>
</evidence>
<gene>
    <name evidence="1" type="ORF">SCF082_LOCUS31870</name>
</gene>
<protein>
    <submittedName>
        <fullName evidence="1">SET domain-containing protein 5</fullName>
    </submittedName>
</protein>
<sequence length="99" mass="11826">VCSAWTVASDARRVRLGELSAMMYRARAPERLVRIARKLLRLYKDRIFLENNLVNKQSYRKEACKFGYEVLIRRLLPFPSFFQFFMAVSQKLESKQFTR</sequence>
<accession>A0ABP0N9R2</accession>
<comment type="caution">
    <text evidence="1">The sequence shown here is derived from an EMBL/GenBank/DDBJ whole genome shotgun (WGS) entry which is preliminary data.</text>
</comment>